<evidence type="ECO:0000313" key="6">
    <source>
        <dbReference type="Proteomes" id="UP000230713"/>
    </source>
</evidence>
<dbReference type="EMBL" id="PEUT01000001">
    <property type="protein sequence ID" value="PIV13956.1"/>
    <property type="molecule type" value="Genomic_DNA"/>
</dbReference>
<dbReference type="SUPFAM" id="SSF53448">
    <property type="entry name" value="Nucleotide-diphospho-sugar transferases"/>
    <property type="match status" value="1"/>
</dbReference>
<evidence type="ECO:0000313" key="4">
    <source>
        <dbReference type="EMBL" id="PJB04518.1"/>
    </source>
</evidence>
<evidence type="ECO:0000313" key="3">
    <source>
        <dbReference type="EMBL" id="PIX28201.1"/>
    </source>
</evidence>
<feature type="domain" description="Glycosyltransferase 2-like" evidence="1">
    <location>
        <begin position="34"/>
        <end position="114"/>
    </location>
</feature>
<dbReference type="InterPro" id="IPR001173">
    <property type="entry name" value="Glyco_trans_2-like"/>
</dbReference>
<dbReference type="GO" id="GO:0016758">
    <property type="term" value="F:hexosyltransferase activity"/>
    <property type="evidence" value="ECO:0007669"/>
    <property type="project" value="UniProtKB-ARBA"/>
</dbReference>
<name>A0A2H9M2T5_HUBC1</name>
<dbReference type="Proteomes" id="UP000228888">
    <property type="component" value="Unassembled WGS sequence"/>
</dbReference>
<dbReference type="PANTHER" id="PTHR22916:SF3">
    <property type="entry name" value="UDP-GLCNAC:BETAGAL BETA-1,3-N-ACETYLGLUCOSAMINYLTRANSFERASE-LIKE PROTEIN 1"/>
    <property type="match status" value="1"/>
</dbReference>
<accession>A0A2H9QSX2</accession>
<evidence type="ECO:0000313" key="5">
    <source>
        <dbReference type="Proteomes" id="UP000228888"/>
    </source>
</evidence>
<organism evidence="2 6">
    <name type="scientific">Huberarchaeum crystalense</name>
    <dbReference type="NCBI Taxonomy" id="2014257"/>
    <lineage>
        <taxon>Archaea</taxon>
        <taxon>Candidatus Huberarchaeota</taxon>
        <taxon>Candidatus Huberarchaeia</taxon>
        <taxon>Candidatus Huberarchaeales</taxon>
        <taxon>Candidatus Huberarchaeaceae</taxon>
        <taxon>Candidatus Huberarchaeum</taxon>
    </lineage>
</organism>
<dbReference type="PANTHER" id="PTHR22916">
    <property type="entry name" value="GLYCOSYLTRANSFERASE"/>
    <property type="match status" value="1"/>
</dbReference>
<reference evidence="5 6" key="2">
    <citation type="submission" date="2017-09" db="EMBL/GenBank/DDBJ databases">
        <title>Depth-based differentiation of microbial function through sediment-hosted aquifers and enrichment of novel symbionts in the deep terrestrial subsurface.</title>
        <authorList>
            <person name="Probst A.J."/>
            <person name="Ladd B."/>
            <person name="Jarett J.K."/>
            <person name="Geller-Mcgrath D.E."/>
            <person name="Sieber C.M.K."/>
            <person name="Emerson J.B."/>
            <person name="Anantharaman K."/>
            <person name="Thomas B.C."/>
            <person name="Malmstrom R."/>
            <person name="Stieglmeier M."/>
            <person name="Klingl A."/>
            <person name="Woyke T."/>
            <person name="Ryan C.M."/>
            <person name="Banfield J.F."/>
        </authorList>
    </citation>
    <scope>NUCLEOTIDE SEQUENCE [LARGE SCALE GENOMIC DNA]</scope>
</reference>
<accession>A0A2H9N4A4</accession>
<dbReference type="Pfam" id="PF00535">
    <property type="entry name" value="Glycos_transf_2"/>
    <property type="match status" value="1"/>
</dbReference>
<sequence>MGGTKMKKPYVSIIIPLYNPKKQLLEKIIKEIKCQKGKLQFEVIKIKGDRGLANAYNQGIRKSKGEIIITLHQDCMPLEKNSITKLINPFRDEKVVLVYSWVMEKDEKRKYYPFAPDGKFTAFRKSALEEVGLFNEIVFFTGGEDVDMWLKLKKIGKIVRVKTGILHIHPNYKGNKTIEKRRQNGSINGALTKIWGIRNPKWFKSILLCFIFPFSYGKEYIKAYISGKQTYRRKE</sequence>
<dbReference type="Proteomes" id="UP000231449">
    <property type="component" value="Unassembled WGS sequence"/>
</dbReference>
<dbReference type="EMBL" id="PFUW01000002">
    <property type="protein sequence ID" value="PJB04518.1"/>
    <property type="molecule type" value="Genomic_DNA"/>
</dbReference>
<accession>A0A2H9M2T5</accession>
<comment type="caution">
    <text evidence="2">The sequence shown here is derived from an EMBL/GenBank/DDBJ whole genome shotgun (WGS) entry which is preliminary data.</text>
</comment>
<reference evidence="2" key="1">
    <citation type="submission" date="2017-09" db="EMBL/GenBank/DDBJ databases">
        <title>Depth-based differentiation of microbial function through sediment-hosted aquifers and enrichment of novel symbionts in the deep terrestrial subsurface.</title>
        <authorList>
            <person name="Probst A.J."/>
            <person name="Ladd B."/>
            <person name="Jarett J.K."/>
            <person name="Geller-Mcgrath D.E."/>
            <person name="Sieber C.M."/>
            <person name="Emerson J.B."/>
            <person name="Anantharaman K."/>
            <person name="Thomas B.C."/>
            <person name="Malmstrom R."/>
            <person name="Stieglmeier M."/>
            <person name="Klingl A."/>
            <person name="Woyke T."/>
            <person name="Ryan C.M."/>
            <person name="Banfield J.F."/>
        </authorList>
    </citation>
    <scope>NUCLEOTIDE SEQUENCE [LARGE SCALE GENOMIC DNA]</scope>
    <source>
        <strain evidence="2">CG03_land_8_20_14_0_80_31_114</strain>
        <strain evidence="3">CG_4_8_14_3_um_filter</strain>
        <strain evidence="4">CG_4_9_14_3_um_filter_31_125</strain>
    </source>
</reference>
<evidence type="ECO:0000259" key="1">
    <source>
        <dbReference type="Pfam" id="PF00535"/>
    </source>
</evidence>
<dbReference type="InterPro" id="IPR029044">
    <property type="entry name" value="Nucleotide-diphossugar_trans"/>
</dbReference>
<proteinExistence type="predicted"/>
<dbReference type="Proteomes" id="UP000230713">
    <property type="component" value="Unassembled WGS sequence"/>
</dbReference>
<evidence type="ECO:0000313" key="2">
    <source>
        <dbReference type="EMBL" id="PIV13956.1"/>
    </source>
</evidence>
<dbReference type="EMBL" id="PFIH01000021">
    <property type="protein sequence ID" value="PIX28201.1"/>
    <property type="molecule type" value="Genomic_DNA"/>
</dbReference>
<dbReference type="AlphaFoldDB" id="A0A2H9M2T5"/>
<protein>
    <recommendedName>
        <fullName evidence="1">Glycosyltransferase 2-like domain-containing protein</fullName>
    </recommendedName>
</protein>
<gene>
    <name evidence="4" type="ORF">CO124_00030</name>
    <name evidence="2" type="ORF">COS45_00190</name>
    <name evidence="3" type="ORF">COZ66_00890</name>
</gene>
<dbReference type="Gene3D" id="3.90.550.10">
    <property type="entry name" value="Spore Coat Polysaccharide Biosynthesis Protein SpsA, Chain A"/>
    <property type="match status" value="1"/>
</dbReference>